<feature type="region of interest" description="Disordered" evidence="2">
    <location>
        <begin position="457"/>
        <end position="489"/>
    </location>
</feature>
<dbReference type="RefSeq" id="WP_102747931.1">
    <property type="nucleotide sequence ID" value="NZ_PJLB01000004.1"/>
</dbReference>
<evidence type="ECO:0000256" key="1">
    <source>
        <dbReference type="SAM" id="Coils"/>
    </source>
</evidence>
<accession>A0AAX0WN12</accession>
<sequence length="622" mass="70021">MATKKEIEIKLKSTLDGKGVEEAKQQIDVLNKSTEQLDKGSQQATRSVKNMGQGLLQVAYFMDDVQYGIKGILNNIPGLVIGFGGGAGLAGAMSLAVLAGAKLYEWMGKTEDKSADLAKKMKEHSKEIAEASRQAIRASYQALQEFNQQERTKTVNKEYQNYVKGITREFEYQTEELEKQIRLRREEAARKKGIDTRQAELERVNLENDYQQGRITKRQRDYGLMMVDQNLDQKIRQRDLSVEQANYMDMGKQLAEAVKARDAAEAHAFDMQFKQGNLPSIQNILGLLQQQERAQRSIDEINEKLPEIQKAIQRREIGVKYAPNATRREDAQRYLIQAQEENQRLLVARTAAQEELNAAQSGLGEFQDSLRAGGVNLEFDYRQGTDVNSRFKQASAAVEEFKKNTDAAKKQFDDLTEKAGSLGDAMASTEASIKNMEQIDAIQNQIDAGKVKSFNLQRDREEAEEARRNEEKIKKARERAEREAQKQTAERQQAMIRGIALEGVPEHPTAQQRARIAAAREALNAGKKRLAESISDKDTEIDPSELQGVFDVMENVLRENGQYSKKLMDYLQTIATAQASKVNAVQADTKKYVDAKFEEILKIVQKGNGRLQTGINRLAGGF</sequence>
<evidence type="ECO:0000313" key="3">
    <source>
        <dbReference type="EMBL" id="PND05027.1"/>
    </source>
</evidence>
<protein>
    <recommendedName>
        <fullName evidence="5">Phage tail tape measure protein</fullName>
    </recommendedName>
</protein>
<evidence type="ECO:0000256" key="2">
    <source>
        <dbReference type="SAM" id="MobiDB-lite"/>
    </source>
</evidence>
<evidence type="ECO:0008006" key="5">
    <source>
        <dbReference type="Google" id="ProtNLM"/>
    </source>
</evidence>
<organism evidence="3 4">
    <name type="scientific">Akkermansia muciniphila</name>
    <dbReference type="NCBI Taxonomy" id="239935"/>
    <lineage>
        <taxon>Bacteria</taxon>
        <taxon>Pseudomonadati</taxon>
        <taxon>Verrucomicrobiota</taxon>
        <taxon>Verrucomicrobiia</taxon>
        <taxon>Verrucomicrobiales</taxon>
        <taxon>Akkermansiaceae</taxon>
        <taxon>Akkermansia</taxon>
    </lineage>
</organism>
<name>A0AAX0WN12_9BACT</name>
<keyword evidence="1" id="KW-0175">Coiled coil</keyword>
<evidence type="ECO:0000313" key="4">
    <source>
        <dbReference type="Proteomes" id="UP000236075"/>
    </source>
</evidence>
<dbReference type="Proteomes" id="UP000236075">
    <property type="component" value="Unassembled WGS sequence"/>
</dbReference>
<feature type="coiled-coil region" evidence="1">
    <location>
        <begin position="284"/>
        <end position="311"/>
    </location>
</feature>
<dbReference type="AlphaFoldDB" id="A0AAX0WN12"/>
<comment type="caution">
    <text evidence="3">The sequence shown here is derived from an EMBL/GenBank/DDBJ whole genome shotgun (WGS) entry which is preliminary data.</text>
</comment>
<gene>
    <name evidence="3" type="ORF">CXT95_00975</name>
</gene>
<reference evidence="3 4" key="1">
    <citation type="journal article" date="2017" name="BMC Genomics">
        <title>Genome sequencing of 39 Akkermansia muciniphila isolates reveals its population structure, genomic and functional diverisity, and global distribution in mammalian gut microbiotas.</title>
        <authorList>
            <person name="Guo X."/>
            <person name="Li S."/>
            <person name="Zhang J."/>
            <person name="Wu F."/>
            <person name="Li X."/>
            <person name="Wu D."/>
            <person name="Zhang M."/>
            <person name="Ou Z."/>
            <person name="Jie Z."/>
            <person name="Yan Q."/>
            <person name="Li P."/>
            <person name="Yi J."/>
            <person name="Peng Y."/>
        </authorList>
    </citation>
    <scope>NUCLEOTIDE SEQUENCE [LARGE SCALE GENOMIC DNA]</scope>
    <source>
        <strain evidence="3 4">GP28</strain>
    </source>
</reference>
<proteinExistence type="predicted"/>
<feature type="coiled-coil region" evidence="1">
    <location>
        <begin position="391"/>
        <end position="418"/>
    </location>
</feature>
<dbReference type="EMBL" id="PJLB01000004">
    <property type="protein sequence ID" value="PND05027.1"/>
    <property type="molecule type" value="Genomic_DNA"/>
</dbReference>